<name>A0A378N7E4_MANHA</name>
<gene>
    <name evidence="2" type="ORF">NCTC10638_03487</name>
</gene>
<keyword evidence="1" id="KW-1133">Transmembrane helix</keyword>
<dbReference type="EMBL" id="UGPN01000002">
    <property type="protein sequence ID" value="STY64310.1"/>
    <property type="molecule type" value="Genomic_DNA"/>
</dbReference>
<dbReference type="Proteomes" id="UP000254802">
    <property type="component" value="Unassembled WGS sequence"/>
</dbReference>
<protein>
    <submittedName>
        <fullName evidence="2">Uncharacterized protein</fullName>
    </submittedName>
</protein>
<keyword evidence="1" id="KW-0812">Transmembrane</keyword>
<feature type="transmembrane region" description="Helical" evidence="1">
    <location>
        <begin position="6"/>
        <end position="25"/>
    </location>
</feature>
<proteinExistence type="predicted"/>
<organism evidence="2 3">
    <name type="scientific">Mannheimia haemolytica</name>
    <name type="common">Pasteurella haemolytica</name>
    <dbReference type="NCBI Taxonomy" id="75985"/>
    <lineage>
        <taxon>Bacteria</taxon>
        <taxon>Pseudomonadati</taxon>
        <taxon>Pseudomonadota</taxon>
        <taxon>Gammaproteobacteria</taxon>
        <taxon>Pasteurellales</taxon>
        <taxon>Pasteurellaceae</taxon>
        <taxon>Mannheimia</taxon>
    </lineage>
</organism>
<sequence>MPDFIIVSVVCTRDFTINIIIYLIYRFLNL</sequence>
<evidence type="ECO:0000256" key="1">
    <source>
        <dbReference type="SAM" id="Phobius"/>
    </source>
</evidence>
<accession>A0A378N7E4</accession>
<reference evidence="2 3" key="1">
    <citation type="submission" date="2018-06" db="EMBL/GenBank/DDBJ databases">
        <authorList>
            <consortium name="Pathogen Informatics"/>
            <person name="Doyle S."/>
        </authorList>
    </citation>
    <scope>NUCLEOTIDE SEQUENCE [LARGE SCALE GENOMIC DNA]</scope>
    <source>
        <strain evidence="2 3">NCTC10638</strain>
    </source>
</reference>
<evidence type="ECO:0000313" key="2">
    <source>
        <dbReference type="EMBL" id="STY64310.1"/>
    </source>
</evidence>
<keyword evidence="1" id="KW-0472">Membrane</keyword>
<dbReference type="AlphaFoldDB" id="A0A378N7E4"/>
<evidence type="ECO:0000313" key="3">
    <source>
        <dbReference type="Proteomes" id="UP000254802"/>
    </source>
</evidence>